<reference evidence="3 4" key="1">
    <citation type="journal article" date="2018" name="Genome Announc.">
        <title>Draft Genome Sequence of "Candidatus Phycosocius bacilliformis," an Alphaproteobacterial Ectosymbiont of the Hydrocarbon-Producing Green Alga Botryococcus braunii.</title>
        <authorList>
            <person name="Tanabe Y."/>
            <person name="Yamaguchi H."/>
            <person name="Watanabe M.M."/>
        </authorList>
    </citation>
    <scope>NUCLEOTIDE SEQUENCE [LARGE SCALE GENOMIC DNA]</scope>
    <source>
        <strain evidence="3 4">BOTRYCO-2</strain>
    </source>
</reference>
<keyword evidence="1" id="KW-0732">Signal</keyword>
<name>A0A2P2E6Q9_9PROT</name>
<dbReference type="Pfam" id="PF00561">
    <property type="entry name" value="Abhydrolase_1"/>
    <property type="match status" value="1"/>
</dbReference>
<dbReference type="AlphaFoldDB" id="A0A2P2E6Q9"/>
<evidence type="ECO:0000259" key="2">
    <source>
        <dbReference type="Pfam" id="PF00561"/>
    </source>
</evidence>
<dbReference type="PRINTS" id="PR00111">
    <property type="entry name" value="ABHYDROLASE"/>
</dbReference>
<protein>
    <submittedName>
        <fullName evidence="3">2-hydroxy-6-oxononadienedioate/2-hydroxy-6-oxononatrienedioate hydrolase</fullName>
        <ecNumber evidence="3">3.7.1.14</ecNumber>
    </submittedName>
</protein>
<evidence type="ECO:0000313" key="4">
    <source>
        <dbReference type="Proteomes" id="UP000245086"/>
    </source>
</evidence>
<dbReference type="PANTHER" id="PTHR46438">
    <property type="entry name" value="ALPHA/BETA-HYDROLASES SUPERFAMILY PROTEIN"/>
    <property type="match status" value="1"/>
</dbReference>
<dbReference type="EMBL" id="BFBR01000001">
    <property type="protein sequence ID" value="GBF56738.1"/>
    <property type="molecule type" value="Genomic_DNA"/>
</dbReference>
<dbReference type="EC" id="3.7.1.14" evidence="3"/>
<evidence type="ECO:0000313" key="3">
    <source>
        <dbReference type="EMBL" id="GBF56738.1"/>
    </source>
</evidence>
<feature type="signal peptide" evidence="1">
    <location>
        <begin position="1"/>
        <end position="20"/>
    </location>
</feature>
<sequence length="317" mass="34613">MMKRFVALCSLFLAALGTSACSPDLRATVAEARYTSPASQFVTTRAGLRVHVRDEGKPDAPVLILAHGSNASLHTWEPWVGQLKANWRIISFDFPGHGLTGPSPDGIYSTTSYVQVVDDLANYFKLDRFVLGGNSMGGGVAWRYGLAHPEKLAGLILVDAAGYPRDTGKPPLVFRLARTPGVGEVFSRFTTRGMIEANLKQVIVDDALVTDQMVTRYHDLLMREGNRQATLTRMRAGPDAPNAHQQIPTIKVPTLVIWGEADPWIPLADGQRFAREIAGAKLVTYPNIGHLPQEEVPVQSAGEVEAFLRQIYGVSQP</sequence>
<dbReference type="InterPro" id="IPR000073">
    <property type="entry name" value="AB_hydrolase_1"/>
</dbReference>
<dbReference type="PROSITE" id="PS51257">
    <property type="entry name" value="PROKAR_LIPOPROTEIN"/>
    <property type="match status" value="1"/>
</dbReference>
<organism evidence="3 4">
    <name type="scientific">Candidatus Phycosocius bacilliformis</name>
    <dbReference type="NCBI Taxonomy" id="1445552"/>
    <lineage>
        <taxon>Bacteria</taxon>
        <taxon>Pseudomonadati</taxon>
        <taxon>Pseudomonadota</taxon>
        <taxon>Alphaproteobacteria</taxon>
        <taxon>Caulobacterales</taxon>
        <taxon>Caulobacterales incertae sedis</taxon>
        <taxon>Candidatus Phycosocius</taxon>
    </lineage>
</organism>
<proteinExistence type="predicted"/>
<accession>A0A2P2E6Q9</accession>
<dbReference type="Proteomes" id="UP000245086">
    <property type="component" value="Unassembled WGS sequence"/>
</dbReference>
<dbReference type="Gene3D" id="3.40.50.1820">
    <property type="entry name" value="alpha/beta hydrolase"/>
    <property type="match status" value="1"/>
</dbReference>
<dbReference type="PANTHER" id="PTHR46438:SF11">
    <property type="entry name" value="LIPASE-RELATED"/>
    <property type="match status" value="1"/>
</dbReference>
<gene>
    <name evidence="3" type="primary">mhpC_1</name>
    <name evidence="3" type="ORF">PbB2_00395</name>
</gene>
<dbReference type="InterPro" id="IPR029058">
    <property type="entry name" value="AB_hydrolase_fold"/>
</dbReference>
<dbReference type="SUPFAM" id="SSF53474">
    <property type="entry name" value="alpha/beta-Hydrolases"/>
    <property type="match status" value="1"/>
</dbReference>
<comment type="caution">
    <text evidence="3">The sequence shown here is derived from an EMBL/GenBank/DDBJ whole genome shotgun (WGS) entry which is preliminary data.</text>
</comment>
<dbReference type="GO" id="GO:0016787">
    <property type="term" value="F:hydrolase activity"/>
    <property type="evidence" value="ECO:0007669"/>
    <property type="project" value="UniProtKB-KW"/>
</dbReference>
<feature type="domain" description="AB hydrolase-1" evidence="2">
    <location>
        <begin position="61"/>
        <end position="295"/>
    </location>
</feature>
<evidence type="ECO:0000256" key="1">
    <source>
        <dbReference type="SAM" id="SignalP"/>
    </source>
</evidence>
<keyword evidence="4" id="KW-1185">Reference proteome</keyword>
<feature type="chain" id="PRO_5015168084" evidence="1">
    <location>
        <begin position="21"/>
        <end position="317"/>
    </location>
</feature>
<keyword evidence="3" id="KW-0378">Hydrolase</keyword>